<dbReference type="AlphaFoldDB" id="A0A0G0PNG8"/>
<name>A0A0G0PNG8_9BACT</name>
<keyword evidence="1" id="KW-1133">Transmembrane helix</keyword>
<evidence type="ECO:0000313" key="3">
    <source>
        <dbReference type="EMBL" id="KKQ90866.1"/>
    </source>
</evidence>
<gene>
    <name evidence="3" type="ORF">UT15_C0003G0041</name>
</gene>
<organism evidence="3 4">
    <name type="scientific">Berkelbacteria bacterium GW2011_GWA1_39_10</name>
    <dbReference type="NCBI Taxonomy" id="1618332"/>
    <lineage>
        <taxon>Bacteria</taxon>
        <taxon>Candidatus Berkelbacteria</taxon>
    </lineage>
</organism>
<feature type="domain" description="Prolow-density lipoprotein receptor-related protein 1-like beta-propeller" evidence="2">
    <location>
        <begin position="187"/>
        <end position="334"/>
    </location>
</feature>
<proteinExistence type="predicted"/>
<protein>
    <recommendedName>
        <fullName evidence="2">Prolow-density lipoprotein receptor-related protein 1-like beta-propeller domain-containing protein</fullName>
    </recommendedName>
</protein>
<comment type="caution">
    <text evidence="3">The sequence shown here is derived from an EMBL/GenBank/DDBJ whole genome shotgun (WGS) entry which is preliminary data.</text>
</comment>
<dbReference type="PANTHER" id="PTHR36842">
    <property type="entry name" value="PROTEIN TOLB HOMOLOG"/>
    <property type="match status" value="1"/>
</dbReference>
<dbReference type="SUPFAM" id="SSF82171">
    <property type="entry name" value="DPP6 N-terminal domain-like"/>
    <property type="match status" value="1"/>
</dbReference>
<evidence type="ECO:0000259" key="2">
    <source>
        <dbReference type="Pfam" id="PF16472"/>
    </source>
</evidence>
<dbReference type="EMBL" id="LBVS01000003">
    <property type="protein sequence ID" value="KKQ90866.1"/>
    <property type="molecule type" value="Genomic_DNA"/>
</dbReference>
<keyword evidence="1" id="KW-0812">Transmembrane</keyword>
<feature type="transmembrane region" description="Helical" evidence="1">
    <location>
        <begin position="6"/>
        <end position="25"/>
    </location>
</feature>
<dbReference type="STRING" id="1618332.UT15_C0003G0041"/>
<dbReference type="InterPro" id="IPR032485">
    <property type="entry name" value="LRP1-like_beta_prop"/>
</dbReference>
<dbReference type="PANTHER" id="PTHR36842:SF1">
    <property type="entry name" value="PROTEIN TOLB"/>
    <property type="match status" value="1"/>
</dbReference>
<accession>A0A0G0PNG8</accession>
<dbReference type="InterPro" id="IPR011042">
    <property type="entry name" value="6-blade_b-propeller_TolB-like"/>
</dbReference>
<evidence type="ECO:0000256" key="1">
    <source>
        <dbReference type="SAM" id="Phobius"/>
    </source>
</evidence>
<evidence type="ECO:0000313" key="4">
    <source>
        <dbReference type="Proteomes" id="UP000033862"/>
    </source>
</evidence>
<dbReference type="Proteomes" id="UP000033862">
    <property type="component" value="Unassembled WGS sequence"/>
</dbReference>
<sequence>MKKISWVLFISYLVVFTGVGVFIYFKIIDKYFTTGAESIEPEKTSQTGYIYYSQESNLFRINPALDVDLATQRIERFQSTGAVNNLSVNKNGQKIAYDSKENNSWEIWQVDLSSNQSEKIVSLNSDLKNYTDFIKPKYSPGGAKLAYIGKTSDEDFIFIMNLATGLSYPLEDQFKAKITDYSWSNDGDKIVYCLAETGSSCWTINIDSQNVGKLIDGKISQISWDKTDKIYYIQQKDSANIFSVKENGKEITQISAVALPKKVTSFEIDQDGIKMVYEVMDNANSDVYTAKLDGGDTIQITSDNISRQPIISNNGSAVAFLKPKEGIYSFNLQNMLEKKIVNIIDEIKLLSWR</sequence>
<reference evidence="3 4" key="1">
    <citation type="journal article" date="2015" name="Nature">
        <title>rRNA introns, odd ribosomes, and small enigmatic genomes across a large radiation of phyla.</title>
        <authorList>
            <person name="Brown C.T."/>
            <person name="Hug L.A."/>
            <person name="Thomas B.C."/>
            <person name="Sharon I."/>
            <person name="Castelle C.J."/>
            <person name="Singh A."/>
            <person name="Wilkins M.J."/>
            <person name="Williams K.H."/>
            <person name="Banfield J.F."/>
        </authorList>
    </citation>
    <scope>NUCLEOTIDE SEQUENCE [LARGE SCALE GENOMIC DNA]</scope>
</reference>
<dbReference type="Pfam" id="PF16472">
    <property type="entry name" value="DUF5050"/>
    <property type="match status" value="1"/>
</dbReference>
<keyword evidence="1" id="KW-0472">Membrane</keyword>
<dbReference type="Gene3D" id="2.120.10.30">
    <property type="entry name" value="TolB, C-terminal domain"/>
    <property type="match status" value="1"/>
</dbReference>